<evidence type="ECO:0000313" key="1">
    <source>
        <dbReference type="EMBL" id="KAL2511946.1"/>
    </source>
</evidence>
<reference evidence="2" key="1">
    <citation type="submission" date="2024-07" db="EMBL/GenBank/DDBJ databases">
        <title>Two chromosome-level genome assemblies of Korean endemic species Abeliophyllum distichum and Forsythia ovata (Oleaceae).</title>
        <authorList>
            <person name="Jang H."/>
        </authorList>
    </citation>
    <scope>NUCLEOTIDE SEQUENCE [LARGE SCALE GENOMIC DNA]</scope>
</reference>
<evidence type="ECO:0000313" key="2">
    <source>
        <dbReference type="Proteomes" id="UP001604336"/>
    </source>
</evidence>
<name>A0ABD1TGS9_9LAMI</name>
<dbReference type="AlphaFoldDB" id="A0ABD1TGS9"/>
<dbReference type="Proteomes" id="UP001604336">
    <property type="component" value="Unassembled WGS sequence"/>
</dbReference>
<proteinExistence type="predicted"/>
<protein>
    <submittedName>
        <fullName evidence="1">Dof zinc finger protein DOF5.1</fullName>
    </submittedName>
</protein>
<dbReference type="EMBL" id="JBFOLK010000005">
    <property type="protein sequence ID" value="KAL2511946.1"/>
    <property type="molecule type" value="Genomic_DNA"/>
</dbReference>
<organism evidence="1 2">
    <name type="scientific">Abeliophyllum distichum</name>
    <dbReference type="NCBI Taxonomy" id="126358"/>
    <lineage>
        <taxon>Eukaryota</taxon>
        <taxon>Viridiplantae</taxon>
        <taxon>Streptophyta</taxon>
        <taxon>Embryophyta</taxon>
        <taxon>Tracheophyta</taxon>
        <taxon>Spermatophyta</taxon>
        <taxon>Magnoliopsida</taxon>
        <taxon>eudicotyledons</taxon>
        <taxon>Gunneridae</taxon>
        <taxon>Pentapetalae</taxon>
        <taxon>asterids</taxon>
        <taxon>lamiids</taxon>
        <taxon>Lamiales</taxon>
        <taxon>Oleaceae</taxon>
        <taxon>Forsythieae</taxon>
        <taxon>Abeliophyllum</taxon>
    </lineage>
</organism>
<comment type="caution">
    <text evidence="1">The sequence shown here is derived from an EMBL/GenBank/DDBJ whole genome shotgun (WGS) entry which is preliminary data.</text>
</comment>
<keyword evidence="2" id="KW-1185">Reference proteome</keyword>
<accession>A0ABD1TGS9</accession>
<sequence>MIGENGGDSPSWFREEEGRGFLPSPVAGVDDRGVEKSPPFFLTFWGGGWGGCLDMSLNYSGISAPANEMNFQMGSNFLGGGSGGGSGVASLLSSGGIEQWRFHQQYPFLGSLDPSPPGLYHFEGGDEQSRFAGETSQAARPKLSSSMLNQNMTSSMKMEENMSKLNLSRQLMGMPGNDQWSTGAASWTDLSCFSSSSTNNPL</sequence>
<gene>
    <name evidence="1" type="ORF">Adt_17546</name>
</gene>